<name>A0AAN5C2W2_9BILA</name>
<sequence length="147" mass="16893">TLLTIHFIYRYLAVVAPEKLRIFSNWKFFASLAFYLVAHACLYTYVILALIPEYETLELTEARSQLAIRIDRTIDNGWLSISYWRNGQIVENSLLLIVIANFIQGINLTITIGFAILTFRAIRRTANHASKSSNKFQMQLFVAICAQ</sequence>
<comment type="caution">
    <text evidence="2">The sequence shown here is derived from an EMBL/GenBank/DDBJ whole genome shotgun (WGS) entry which is preliminary data.</text>
</comment>
<feature type="transmembrane region" description="Helical" evidence="1">
    <location>
        <begin position="28"/>
        <end position="51"/>
    </location>
</feature>
<protein>
    <recommendedName>
        <fullName evidence="4">G protein-coupled receptor</fullName>
    </recommendedName>
</protein>
<reference evidence="3" key="1">
    <citation type="submission" date="2022-10" db="EMBL/GenBank/DDBJ databases">
        <title>Genome assembly of Pristionchus species.</title>
        <authorList>
            <person name="Yoshida K."/>
            <person name="Sommer R.J."/>
        </authorList>
    </citation>
    <scope>NUCLEOTIDE SEQUENCE [LARGE SCALE GENOMIC DNA]</scope>
    <source>
        <strain evidence="3">RS5460</strain>
    </source>
</reference>
<dbReference type="InterPro" id="IPR019423">
    <property type="entry name" value="7TM_GPCR_serpentine_rcpt_Srj"/>
</dbReference>
<keyword evidence="1" id="KW-1133">Transmembrane helix</keyword>
<dbReference type="EMBL" id="BTRK01000002">
    <property type="protein sequence ID" value="GMR35013.1"/>
    <property type="molecule type" value="Genomic_DNA"/>
</dbReference>
<feature type="non-terminal residue" evidence="2">
    <location>
        <position position="1"/>
    </location>
</feature>
<proteinExistence type="predicted"/>
<organism evidence="2 3">
    <name type="scientific">Pristionchus mayeri</name>
    <dbReference type="NCBI Taxonomy" id="1317129"/>
    <lineage>
        <taxon>Eukaryota</taxon>
        <taxon>Metazoa</taxon>
        <taxon>Ecdysozoa</taxon>
        <taxon>Nematoda</taxon>
        <taxon>Chromadorea</taxon>
        <taxon>Rhabditida</taxon>
        <taxon>Rhabditina</taxon>
        <taxon>Diplogasteromorpha</taxon>
        <taxon>Diplogasteroidea</taxon>
        <taxon>Neodiplogasteridae</taxon>
        <taxon>Pristionchus</taxon>
    </lineage>
</organism>
<dbReference type="PANTHER" id="PTHR45907:SF16">
    <property type="entry name" value="SERPENTINE RECEPTOR, CLASS J"/>
    <property type="match status" value="1"/>
</dbReference>
<feature type="non-terminal residue" evidence="2">
    <location>
        <position position="147"/>
    </location>
</feature>
<dbReference type="AlphaFoldDB" id="A0AAN5C2W2"/>
<dbReference type="PANTHER" id="PTHR45907">
    <property type="entry name" value="SERPENTINE RECEPTOR, CLASS J"/>
    <property type="match status" value="1"/>
</dbReference>
<dbReference type="InterPro" id="IPR019428">
    <property type="entry name" value="7TM_GPCR_serpentine_rcpt_Str"/>
</dbReference>
<feature type="transmembrane region" description="Helical" evidence="1">
    <location>
        <begin position="94"/>
        <end position="117"/>
    </location>
</feature>
<evidence type="ECO:0000313" key="2">
    <source>
        <dbReference type="EMBL" id="GMR35013.1"/>
    </source>
</evidence>
<keyword evidence="1" id="KW-0812">Transmembrane</keyword>
<evidence type="ECO:0008006" key="4">
    <source>
        <dbReference type="Google" id="ProtNLM"/>
    </source>
</evidence>
<keyword evidence="1" id="KW-0472">Membrane</keyword>
<dbReference type="Pfam" id="PF10326">
    <property type="entry name" value="7TM_GPCR_Str"/>
    <property type="match status" value="1"/>
</dbReference>
<evidence type="ECO:0000256" key="1">
    <source>
        <dbReference type="SAM" id="Phobius"/>
    </source>
</evidence>
<dbReference type="Proteomes" id="UP001328107">
    <property type="component" value="Unassembled WGS sequence"/>
</dbReference>
<accession>A0AAN5C2W2</accession>
<keyword evidence="3" id="KW-1185">Reference proteome</keyword>
<evidence type="ECO:0000313" key="3">
    <source>
        <dbReference type="Proteomes" id="UP001328107"/>
    </source>
</evidence>
<gene>
    <name evidence="2" type="ORF">PMAYCL1PPCAC_05208</name>
</gene>
<dbReference type="SUPFAM" id="SSF81321">
    <property type="entry name" value="Family A G protein-coupled receptor-like"/>
    <property type="match status" value="1"/>
</dbReference>